<evidence type="ECO:0000256" key="5">
    <source>
        <dbReference type="ARBA" id="ARBA00022692"/>
    </source>
</evidence>
<evidence type="ECO:0000256" key="6">
    <source>
        <dbReference type="ARBA" id="ARBA00022729"/>
    </source>
</evidence>
<feature type="chain" id="PRO_5015960187" evidence="11">
    <location>
        <begin position="21"/>
        <end position="377"/>
    </location>
</feature>
<keyword evidence="7" id="KW-0406">Ion transport</keyword>
<keyword evidence="5" id="KW-0812">Transmembrane</keyword>
<dbReference type="RefSeq" id="WP_109061869.1">
    <property type="nucleotide sequence ID" value="NZ_QETA01000003.1"/>
</dbReference>
<keyword evidence="4" id="KW-1134">Transmembrane beta strand</keyword>
<comment type="subcellular location">
    <subcellularLocation>
        <location evidence="1">Cell outer membrane</location>
        <topology evidence="1">Multi-pass membrane protein</topology>
    </subcellularLocation>
</comment>
<keyword evidence="6 11" id="KW-0732">Signal</keyword>
<dbReference type="GO" id="GO:0046930">
    <property type="term" value="C:pore complex"/>
    <property type="evidence" value="ECO:0007669"/>
    <property type="project" value="UniProtKB-KW"/>
</dbReference>
<evidence type="ECO:0000256" key="11">
    <source>
        <dbReference type="SAM" id="SignalP"/>
    </source>
</evidence>
<organism evidence="13 14">
    <name type="scientific">Corticimicrobacter populi</name>
    <dbReference type="NCBI Taxonomy" id="2175229"/>
    <lineage>
        <taxon>Bacteria</taxon>
        <taxon>Pseudomonadati</taxon>
        <taxon>Pseudomonadota</taxon>
        <taxon>Betaproteobacteria</taxon>
        <taxon>Burkholderiales</taxon>
        <taxon>Alcaligenaceae</taxon>
        <taxon>Corticimicrobacter</taxon>
    </lineage>
</organism>
<proteinExistence type="predicted"/>
<dbReference type="InterPro" id="IPR002299">
    <property type="entry name" value="Porin_Neis"/>
</dbReference>
<evidence type="ECO:0000256" key="3">
    <source>
        <dbReference type="ARBA" id="ARBA00022448"/>
    </source>
</evidence>
<feature type="signal peptide" evidence="11">
    <location>
        <begin position="1"/>
        <end position="20"/>
    </location>
</feature>
<dbReference type="Proteomes" id="UP000245212">
    <property type="component" value="Unassembled WGS sequence"/>
</dbReference>
<dbReference type="PANTHER" id="PTHR34501:SF9">
    <property type="entry name" value="MAJOR OUTER MEMBRANE PROTEIN P.IA"/>
    <property type="match status" value="1"/>
</dbReference>
<dbReference type="InterPro" id="IPR023614">
    <property type="entry name" value="Porin_dom_sf"/>
</dbReference>
<evidence type="ECO:0000256" key="7">
    <source>
        <dbReference type="ARBA" id="ARBA00023065"/>
    </source>
</evidence>
<reference evidence="14" key="1">
    <citation type="submission" date="2018-05" db="EMBL/GenBank/DDBJ databases">
        <authorList>
            <person name="Li Y."/>
        </authorList>
    </citation>
    <scope>NUCLEOTIDE SEQUENCE [LARGE SCALE GENOMIC DNA]</scope>
    <source>
        <strain evidence="14">3d-2-2</strain>
    </source>
</reference>
<dbReference type="Gene3D" id="2.40.160.10">
    <property type="entry name" value="Porin"/>
    <property type="match status" value="1"/>
</dbReference>
<dbReference type="SUPFAM" id="SSF56935">
    <property type="entry name" value="Porins"/>
    <property type="match status" value="1"/>
</dbReference>
<dbReference type="GO" id="GO:0015288">
    <property type="term" value="F:porin activity"/>
    <property type="evidence" value="ECO:0007669"/>
    <property type="project" value="UniProtKB-KW"/>
</dbReference>
<gene>
    <name evidence="13" type="ORF">DD235_09725</name>
</gene>
<keyword evidence="10" id="KW-0998">Cell outer membrane</keyword>
<evidence type="ECO:0000313" key="13">
    <source>
        <dbReference type="EMBL" id="PWF23255.1"/>
    </source>
</evidence>
<evidence type="ECO:0000256" key="10">
    <source>
        <dbReference type="ARBA" id="ARBA00023237"/>
    </source>
</evidence>
<evidence type="ECO:0000256" key="9">
    <source>
        <dbReference type="ARBA" id="ARBA00023136"/>
    </source>
</evidence>
<sequence>MKKTLLAAALTVGFAGVANAETSVTLYGLIDTGIGYTQFKNKNTDIKTKRTGLYDGVQSGNRWGLRGSEDLGDGLRAVFQLESGFTLTDGQQAQGGRLFGRNATIGLANDSWGSLTFGRQTNVSSRFIADSGIASPFGDSFANAAIGETFTSAATVRADDTVVYVSPSFSGFTFAAGYSFGVNGQEWDVTDQDDNSLKLISTGLLYSNGPLGLAATYEQADADNLSNKIKAWNLAASYDFEVVKLHAGFGQERNGTLNGGGNGDRLDEIGALRTRAATTVLANGETVNDVYKANNWSFGVSAPLGAGKLMAGWAQSKAKGDLRDAIVDAKTQNNYAVGYTYDLSKRTNVYAVGSYIKGYAFQDVTATQAIVGLRHRF</sequence>
<dbReference type="GO" id="GO:0006811">
    <property type="term" value="P:monoatomic ion transport"/>
    <property type="evidence" value="ECO:0007669"/>
    <property type="project" value="UniProtKB-KW"/>
</dbReference>
<dbReference type="GO" id="GO:0009279">
    <property type="term" value="C:cell outer membrane"/>
    <property type="evidence" value="ECO:0007669"/>
    <property type="project" value="UniProtKB-SubCell"/>
</dbReference>
<keyword evidence="8" id="KW-0626">Porin</keyword>
<dbReference type="PANTHER" id="PTHR34501">
    <property type="entry name" value="PROTEIN YDDL-RELATED"/>
    <property type="match status" value="1"/>
</dbReference>
<comment type="subunit">
    <text evidence="2">Homotrimer.</text>
</comment>
<dbReference type="CDD" id="cd00342">
    <property type="entry name" value="gram_neg_porins"/>
    <property type="match status" value="1"/>
</dbReference>
<protein>
    <submittedName>
        <fullName evidence="13">Porin</fullName>
    </submittedName>
</protein>
<dbReference type="InterPro" id="IPR050298">
    <property type="entry name" value="Gram-neg_bact_OMP"/>
</dbReference>
<keyword evidence="9" id="KW-0472">Membrane</keyword>
<name>A0A2V1K1Y8_9BURK</name>
<dbReference type="InterPro" id="IPR033900">
    <property type="entry name" value="Gram_neg_porin_domain"/>
</dbReference>
<feature type="domain" description="Porin" evidence="12">
    <location>
        <begin position="7"/>
        <end position="357"/>
    </location>
</feature>
<keyword evidence="14" id="KW-1185">Reference proteome</keyword>
<evidence type="ECO:0000256" key="4">
    <source>
        <dbReference type="ARBA" id="ARBA00022452"/>
    </source>
</evidence>
<evidence type="ECO:0000259" key="12">
    <source>
        <dbReference type="Pfam" id="PF13609"/>
    </source>
</evidence>
<evidence type="ECO:0000256" key="8">
    <source>
        <dbReference type="ARBA" id="ARBA00023114"/>
    </source>
</evidence>
<evidence type="ECO:0000256" key="1">
    <source>
        <dbReference type="ARBA" id="ARBA00004571"/>
    </source>
</evidence>
<comment type="caution">
    <text evidence="13">The sequence shown here is derived from an EMBL/GenBank/DDBJ whole genome shotgun (WGS) entry which is preliminary data.</text>
</comment>
<dbReference type="EMBL" id="QETA01000003">
    <property type="protein sequence ID" value="PWF23255.1"/>
    <property type="molecule type" value="Genomic_DNA"/>
</dbReference>
<dbReference type="Pfam" id="PF13609">
    <property type="entry name" value="Porin_4"/>
    <property type="match status" value="1"/>
</dbReference>
<dbReference type="PRINTS" id="PR00184">
    <property type="entry name" value="NEISSPPORIN"/>
</dbReference>
<evidence type="ECO:0000256" key="2">
    <source>
        <dbReference type="ARBA" id="ARBA00011233"/>
    </source>
</evidence>
<dbReference type="AlphaFoldDB" id="A0A2V1K1Y8"/>
<keyword evidence="3" id="KW-0813">Transport</keyword>
<evidence type="ECO:0000313" key="14">
    <source>
        <dbReference type="Proteomes" id="UP000245212"/>
    </source>
</evidence>
<accession>A0A2V1K1Y8</accession>